<gene>
    <name evidence="2" type="primary">ORF1257</name>
</gene>
<feature type="region of interest" description="Disordered" evidence="1">
    <location>
        <begin position="37"/>
        <end position="68"/>
    </location>
</feature>
<evidence type="ECO:0000313" key="2">
    <source>
        <dbReference type="EMBL" id="CEK47389.1"/>
    </source>
</evidence>
<feature type="compositionally biased region" description="Basic and acidic residues" evidence="1">
    <location>
        <begin position="59"/>
        <end position="68"/>
    </location>
</feature>
<name>A0A0B6XU20_9EUPU</name>
<feature type="non-terminal residue" evidence="2">
    <location>
        <position position="1"/>
    </location>
</feature>
<dbReference type="EMBL" id="HACG01000524">
    <property type="protein sequence ID" value="CEK47389.1"/>
    <property type="molecule type" value="Transcribed_RNA"/>
</dbReference>
<feature type="non-terminal residue" evidence="2">
    <location>
        <position position="68"/>
    </location>
</feature>
<accession>A0A0B6XU20</accession>
<feature type="region of interest" description="Disordered" evidence="1">
    <location>
        <begin position="1"/>
        <end position="20"/>
    </location>
</feature>
<reference evidence="2" key="1">
    <citation type="submission" date="2014-12" db="EMBL/GenBank/DDBJ databases">
        <title>Insight into the proteome of Arion vulgaris.</title>
        <authorList>
            <person name="Aradska J."/>
            <person name="Bulat T."/>
            <person name="Smidak R."/>
            <person name="Sarate P."/>
            <person name="Gangsoo J."/>
            <person name="Sialana F."/>
            <person name="Bilban M."/>
            <person name="Lubec G."/>
        </authorList>
    </citation>
    <scope>NUCLEOTIDE SEQUENCE</scope>
    <source>
        <tissue evidence="2">Skin</tissue>
    </source>
</reference>
<protein>
    <submittedName>
        <fullName evidence="2">Uncharacterized protein</fullName>
    </submittedName>
</protein>
<evidence type="ECO:0000256" key="1">
    <source>
        <dbReference type="SAM" id="MobiDB-lite"/>
    </source>
</evidence>
<dbReference type="AlphaFoldDB" id="A0A0B6XU20"/>
<proteinExistence type="predicted"/>
<sequence>LDNNPNTGNIPIDPNRPSNLNVPREMVARQFPTLSHLNTTADSHPSGIMPALHQSVGSRDTRNIPERP</sequence>
<organism evidence="2">
    <name type="scientific">Arion vulgaris</name>
    <dbReference type="NCBI Taxonomy" id="1028688"/>
    <lineage>
        <taxon>Eukaryota</taxon>
        <taxon>Metazoa</taxon>
        <taxon>Spiralia</taxon>
        <taxon>Lophotrochozoa</taxon>
        <taxon>Mollusca</taxon>
        <taxon>Gastropoda</taxon>
        <taxon>Heterobranchia</taxon>
        <taxon>Euthyneura</taxon>
        <taxon>Panpulmonata</taxon>
        <taxon>Eupulmonata</taxon>
        <taxon>Stylommatophora</taxon>
        <taxon>Helicina</taxon>
        <taxon>Arionoidea</taxon>
        <taxon>Arionidae</taxon>
        <taxon>Arion</taxon>
    </lineage>
</organism>